<dbReference type="AlphaFoldDB" id="A0A0C2G836"/>
<evidence type="ECO:0000256" key="1">
    <source>
        <dbReference type="SAM" id="MobiDB-lite"/>
    </source>
</evidence>
<feature type="non-terminal residue" evidence="2">
    <location>
        <position position="1"/>
    </location>
</feature>
<organism evidence="2 3">
    <name type="scientific">Ancylostoma duodenale</name>
    <dbReference type="NCBI Taxonomy" id="51022"/>
    <lineage>
        <taxon>Eukaryota</taxon>
        <taxon>Metazoa</taxon>
        <taxon>Ecdysozoa</taxon>
        <taxon>Nematoda</taxon>
        <taxon>Chromadorea</taxon>
        <taxon>Rhabditida</taxon>
        <taxon>Rhabditina</taxon>
        <taxon>Rhabditomorpha</taxon>
        <taxon>Strongyloidea</taxon>
        <taxon>Ancylostomatidae</taxon>
        <taxon>Ancylostomatinae</taxon>
        <taxon>Ancylostoma</taxon>
    </lineage>
</organism>
<evidence type="ECO:0000313" key="2">
    <source>
        <dbReference type="EMBL" id="KIH57165.1"/>
    </source>
</evidence>
<accession>A0A0C2G836</accession>
<keyword evidence="3" id="KW-1185">Reference proteome</keyword>
<dbReference type="EMBL" id="KN734732">
    <property type="protein sequence ID" value="KIH57165.1"/>
    <property type="molecule type" value="Genomic_DNA"/>
</dbReference>
<name>A0A0C2G836_9BILA</name>
<sequence>NQIPISTLNAQDFSINQRREGDVDDENVRDDVGRSAGRRALLPHGRLRQRSGPVWTAGERASGHALLDKGELQVKSTKT</sequence>
<evidence type="ECO:0000313" key="3">
    <source>
        <dbReference type="Proteomes" id="UP000054047"/>
    </source>
</evidence>
<feature type="compositionally biased region" description="Polar residues" evidence="1">
    <location>
        <begin position="1"/>
        <end position="16"/>
    </location>
</feature>
<protein>
    <submittedName>
        <fullName evidence="2">Uncharacterized protein</fullName>
    </submittedName>
</protein>
<gene>
    <name evidence="2" type="ORF">ANCDUO_12646</name>
</gene>
<feature type="region of interest" description="Disordered" evidence="1">
    <location>
        <begin position="1"/>
        <end position="30"/>
    </location>
</feature>
<reference evidence="2 3" key="1">
    <citation type="submission" date="2013-12" db="EMBL/GenBank/DDBJ databases">
        <title>Draft genome of the parsitic nematode Ancylostoma duodenale.</title>
        <authorList>
            <person name="Mitreva M."/>
        </authorList>
    </citation>
    <scope>NUCLEOTIDE SEQUENCE [LARGE SCALE GENOMIC DNA]</scope>
    <source>
        <strain evidence="2 3">Zhejiang</strain>
    </source>
</reference>
<proteinExistence type="predicted"/>
<dbReference type="Proteomes" id="UP000054047">
    <property type="component" value="Unassembled WGS sequence"/>
</dbReference>